<dbReference type="AlphaFoldDB" id="A0ABD3ICP9"/>
<dbReference type="EMBL" id="JBJQOH010000001">
    <property type="protein sequence ID" value="KAL3700319.1"/>
    <property type="molecule type" value="Genomic_DNA"/>
</dbReference>
<keyword evidence="3" id="KW-1185">Reference proteome</keyword>
<evidence type="ECO:0000313" key="3">
    <source>
        <dbReference type="Proteomes" id="UP001633002"/>
    </source>
</evidence>
<feature type="compositionally biased region" description="Polar residues" evidence="1">
    <location>
        <begin position="43"/>
        <end position="53"/>
    </location>
</feature>
<feature type="compositionally biased region" description="Basic residues" evidence="1">
    <location>
        <begin position="77"/>
        <end position="89"/>
    </location>
</feature>
<dbReference type="Proteomes" id="UP001633002">
    <property type="component" value="Unassembled WGS sequence"/>
</dbReference>
<name>A0ABD3ICP9_9MARC</name>
<accession>A0ABD3ICP9</accession>
<proteinExistence type="predicted"/>
<reference evidence="2 3" key="1">
    <citation type="submission" date="2024-09" db="EMBL/GenBank/DDBJ databases">
        <title>Chromosome-scale assembly of Riccia sorocarpa.</title>
        <authorList>
            <person name="Paukszto L."/>
        </authorList>
    </citation>
    <scope>NUCLEOTIDE SEQUENCE [LARGE SCALE GENOMIC DNA]</scope>
    <source>
        <strain evidence="2">LP-2024</strain>
        <tissue evidence="2">Aerial parts of the thallus</tissue>
    </source>
</reference>
<organism evidence="2 3">
    <name type="scientific">Riccia sorocarpa</name>
    <dbReference type="NCBI Taxonomy" id="122646"/>
    <lineage>
        <taxon>Eukaryota</taxon>
        <taxon>Viridiplantae</taxon>
        <taxon>Streptophyta</taxon>
        <taxon>Embryophyta</taxon>
        <taxon>Marchantiophyta</taxon>
        <taxon>Marchantiopsida</taxon>
        <taxon>Marchantiidae</taxon>
        <taxon>Marchantiales</taxon>
        <taxon>Ricciaceae</taxon>
        <taxon>Riccia</taxon>
    </lineage>
</organism>
<evidence type="ECO:0000313" key="2">
    <source>
        <dbReference type="EMBL" id="KAL3700319.1"/>
    </source>
</evidence>
<feature type="region of interest" description="Disordered" evidence="1">
    <location>
        <begin position="26"/>
        <end position="96"/>
    </location>
</feature>
<sequence>MGYYNLGIEFATVEYLAMEAGVTVGLSPRRSNLKTEARRRGNQRASATPSEFPTSPLPQNDREPVPDQLPVNQQPSRTKKAPIKRRKSSRGPEVQREISLTIGQVGADVDIAIFDKLAVFLKREASMIADMY</sequence>
<gene>
    <name evidence="2" type="ORF">R1sor_018341</name>
</gene>
<protein>
    <submittedName>
        <fullName evidence="2">Uncharacterized protein</fullName>
    </submittedName>
</protein>
<comment type="caution">
    <text evidence="2">The sequence shown here is derived from an EMBL/GenBank/DDBJ whole genome shotgun (WGS) entry which is preliminary data.</text>
</comment>
<evidence type="ECO:0000256" key="1">
    <source>
        <dbReference type="SAM" id="MobiDB-lite"/>
    </source>
</evidence>